<organism evidence="13 14">
    <name type="scientific">Torulaspora globosa</name>
    <dbReference type="NCBI Taxonomy" id="48254"/>
    <lineage>
        <taxon>Eukaryota</taxon>
        <taxon>Fungi</taxon>
        <taxon>Dikarya</taxon>
        <taxon>Ascomycota</taxon>
        <taxon>Saccharomycotina</taxon>
        <taxon>Saccharomycetes</taxon>
        <taxon>Saccharomycetales</taxon>
        <taxon>Saccharomycetaceae</taxon>
        <taxon>Torulaspora</taxon>
    </lineage>
</organism>
<evidence type="ECO:0000256" key="5">
    <source>
        <dbReference type="ARBA" id="ARBA00022723"/>
    </source>
</evidence>
<dbReference type="GO" id="GO:0042138">
    <property type="term" value="P:meiotic DNA double-strand break formation"/>
    <property type="evidence" value="ECO:0007669"/>
    <property type="project" value="TreeGrafter"/>
</dbReference>
<dbReference type="Proteomes" id="UP000510647">
    <property type="component" value="Chromosome 6"/>
</dbReference>
<gene>
    <name evidence="13" type="ORF">HG537_0F04070</name>
</gene>
<keyword evidence="6" id="KW-0460">Magnesium</keyword>
<evidence type="ECO:0000256" key="4">
    <source>
        <dbReference type="ARBA" id="ARBA00012895"/>
    </source>
</evidence>
<evidence type="ECO:0000313" key="14">
    <source>
        <dbReference type="Proteomes" id="UP000510647"/>
    </source>
</evidence>
<dbReference type="SUPFAM" id="SSF56726">
    <property type="entry name" value="DNA topoisomerase IV, alpha subunit"/>
    <property type="match status" value="1"/>
</dbReference>
<name>A0A7H9HYJ3_9SACH</name>
<dbReference type="PROSITE" id="PS52041">
    <property type="entry name" value="TOPO_IIB"/>
    <property type="match status" value="1"/>
</dbReference>
<keyword evidence="8 10" id="KW-0238">DNA-binding</keyword>
<dbReference type="InterPro" id="IPR036078">
    <property type="entry name" value="Spo11/TopoVI_A_sf"/>
</dbReference>
<dbReference type="Gene3D" id="3.40.1360.10">
    <property type="match status" value="1"/>
</dbReference>
<dbReference type="OrthoDB" id="5377392at2759"/>
<dbReference type="AlphaFoldDB" id="A0A7H9HYJ3"/>
<evidence type="ECO:0000259" key="12">
    <source>
        <dbReference type="Pfam" id="PF21180"/>
    </source>
</evidence>
<keyword evidence="9 10" id="KW-0413">Isomerase</keyword>
<dbReference type="Gene3D" id="1.10.10.10">
    <property type="entry name" value="Winged helix-like DNA-binding domain superfamily/Winged helix DNA-binding domain"/>
    <property type="match status" value="1"/>
</dbReference>
<evidence type="ECO:0000259" key="11">
    <source>
        <dbReference type="Pfam" id="PF04406"/>
    </source>
</evidence>
<protein>
    <recommendedName>
        <fullName evidence="4">DNA topoisomerase (ATP-hydrolyzing)</fullName>
        <ecNumber evidence="4">5.6.2.2</ecNumber>
    </recommendedName>
</protein>
<dbReference type="EC" id="5.6.2.2" evidence="4"/>
<dbReference type="PANTHER" id="PTHR10848:SF0">
    <property type="entry name" value="MEIOTIC RECOMBINATION PROTEIN SPO11"/>
    <property type="match status" value="1"/>
</dbReference>
<dbReference type="InterPro" id="IPR013049">
    <property type="entry name" value="Spo11/TopoVI_A_N"/>
</dbReference>
<comment type="similarity">
    <text evidence="3 10">Belongs to the TOP6A family.</text>
</comment>
<dbReference type="PRINTS" id="PR01550">
    <property type="entry name" value="TOP6AFAMILY"/>
</dbReference>
<dbReference type="EMBL" id="CP059272">
    <property type="protein sequence ID" value="QLQ81646.1"/>
    <property type="molecule type" value="Genomic_DNA"/>
</dbReference>
<sequence>MYKTLSEYMERYNTKNELIDALKPNPRNIRLTSAHTSPIDALETIISLTRNSIEQHQQPISIIQDFGTTLSFPDIKDSKSSPNKIAILLTLARTIQSTLSSGQTRTIRDVYYSNVELYGSQRKVEYWLSSITRNLNIESRDCLHILPAQKGLCYTPCEIRIQTAGKETVIAAHTSSMVPYVTQDSTVQILRTADQDPRLKLVVFEKEAVYHTVIKTCPPPNAIFITGKGYPDFLSRLFLQLLEHNDCIADWRLYTDADPHGIDIALKYMQNDHQIQYMCKSLVYKGALITELLNRRNVQLLPLSHRDISLAIGLINRLSKPLSHPSNIGSLRVQLQRQMFFMKKAEMNSMTKNEYVL</sequence>
<keyword evidence="5" id="KW-0479">Metal-binding</keyword>
<evidence type="ECO:0000256" key="1">
    <source>
        <dbReference type="ARBA" id="ARBA00000185"/>
    </source>
</evidence>
<dbReference type="GO" id="GO:0046872">
    <property type="term" value="F:metal ion binding"/>
    <property type="evidence" value="ECO:0007669"/>
    <property type="project" value="UniProtKB-KW"/>
</dbReference>
<evidence type="ECO:0000256" key="9">
    <source>
        <dbReference type="ARBA" id="ARBA00023235"/>
    </source>
</evidence>
<evidence type="ECO:0000256" key="3">
    <source>
        <dbReference type="ARBA" id="ARBA00006559"/>
    </source>
</evidence>
<dbReference type="PANTHER" id="PTHR10848">
    <property type="entry name" value="MEIOTIC RECOMBINATION PROTEIN SPO11"/>
    <property type="match status" value="1"/>
</dbReference>
<dbReference type="GO" id="GO:0000706">
    <property type="term" value="P:meiotic DNA double-strand break processing"/>
    <property type="evidence" value="ECO:0007669"/>
    <property type="project" value="TreeGrafter"/>
</dbReference>
<evidence type="ECO:0000313" key="13">
    <source>
        <dbReference type="EMBL" id="QLQ81646.1"/>
    </source>
</evidence>
<dbReference type="GO" id="GO:0005524">
    <property type="term" value="F:ATP binding"/>
    <property type="evidence" value="ECO:0007669"/>
    <property type="project" value="InterPro"/>
</dbReference>
<comment type="catalytic activity">
    <reaction evidence="1 10">
        <text>ATP-dependent breakage, passage and rejoining of double-stranded DNA.</text>
        <dbReference type="EC" id="5.6.2.2"/>
    </reaction>
</comment>
<dbReference type="Pfam" id="PF04406">
    <property type="entry name" value="TP6A_N"/>
    <property type="match status" value="1"/>
</dbReference>
<dbReference type="InterPro" id="IPR002815">
    <property type="entry name" value="Spo11/TopoVI_A"/>
</dbReference>
<dbReference type="Pfam" id="PF21180">
    <property type="entry name" value="TOP6A-Spo11_Toprim"/>
    <property type="match status" value="1"/>
</dbReference>
<evidence type="ECO:0000256" key="8">
    <source>
        <dbReference type="ARBA" id="ARBA00023125"/>
    </source>
</evidence>
<feature type="active site" description="O-(5'-phospho-DNA)-tyrosine intermediate" evidence="10">
    <location>
        <position position="112"/>
    </location>
</feature>
<feature type="domain" description="Topoisomerase 6 subunit A/Spo11 TOPRIM" evidence="12">
    <location>
        <begin position="202"/>
        <end position="352"/>
    </location>
</feature>
<keyword evidence="7 10" id="KW-0799">Topoisomerase</keyword>
<feature type="domain" description="Spo11/DNA topoisomerase VI subunit A N-terminal" evidence="11">
    <location>
        <begin position="84"/>
        <end position="145"/>
    </location>
</feature>
<evidence type="ECO:0000256" key="7">
    <source>
        <dbReference type="ARBA" id="ARBA00023029"/>
    </source>
</evidence>
<dbReference type="GO" id="GO:0000228">
    <property type="term" value="C:nuclear chromosome"/>
    <property type="evidence" value="ECO:0007669"/>
    <property type="project" value="TreeGrafter"/>
</dbReference>
<dbReference type="GO" id="GO:0003677">
    <property type="term" value="F:DNA binding"/>
    <property type="evidence" value="ECO:0007669"/>
    <property type="project" value="UniProtKB-UniRule"/>
</dbReference>
<keyword evidence="14" id="KW-1185">Reference proteome</keyword>
<proteinExistence type="inferred from homology"/>
<evidence type="ECO:0000256" key="6">
    <source>
        <dbReference type="ARBA" id="ARBA00022842"/>
    </source>
</evidence>
<evidence type="ECO:0000256" key="2">
    <source>
        <dbReference type="ARBA" id="ARBA00001946"/>
    </source>
</evidence>
<dbReference type="GO" id="GO:0003918">
    <property type="term" value="F:DNA topoisomerase type II (double strand cut, ATP-hydrolyzing) activity"/>
    <property type="evidence" value="ECO:0007669"/>
    <property type="project" value="UniProtKB-UniRule"/>
</dbReference>
<comment type="cofactor">
    <cofactor evidence="2">
        <name>Mg(2+)</name>
        <dbReference type="ChEBI" id="CHEBI:18420"/>
    </cofactor>
</comment>
<dbReference type="GO" id="GO:0007131">
    <property type="term" value="P:reciprocal meiotic recombination"/>
    <property type="evidence" value="ECO:0007669"/>
    <property type="project" value="TreeGrafter"/>
</dbReference>
<dbReference type="InterPro" id="IPR036388">
    <property type="entry name" value="WH-like_DNA-bd_sf"/>
</dbReference>
<evidence type="ECO:0000256" key="10">
    <source>
        <dbReference type="PROSITE-ProRule" id="PRU01385"/>
    </source>
</evidence>
<dbReference type="InterPro" id="IPR034136">
    <property type="entry name" value="TOPRIM_Topo6A/Spo11"/>
</dbReference>
<accession>A0A7H9HYJ3</accession>
<reference evidence="13 14" key="1">
    <citation type="submission" date="2020-06" db="EMBL/GenBank/DDBJ databases">
        <title>The yeast mating-type switching endonuclease HO is a domesticated member of an unorthodox homing genetic element family.</title>
        <authorList>
            <person name="Coughlan A.Y."/>
            <person name="Lombardi L."/>
            <person name="Braun-Galleani S."/>
            <person name="Martos A.R."/>
            <person name="Galeote V."/>
            <person name="Bigey F."/>
            <person name="Dequin S."/>
            <person name="Byrne K.P."/>
            <person name="Wolfe K.H."/>
        </authorList>
    </citation>
    <scope>NUCLEOTIDE SEQUENCE [LARGE SCALE GENOMIC DNA]</scope>
    <source>
        <strain evidence="13 14">CBS2947</strain>
    </source>
</reference>